<organism evidence="1 2">
    <name type="scientific">Pyxidicoccus parkwayensis</name>
    <dbReference type="NCBI Taxonomy" id="2813578"/>
    <lineage>
        <taxon>Bacteria</taxon>
        <taxon>Pseudomonadati</taxon>
        <taxon>Myxococcota</taxon>
        <taxon>Myxococcia</taxon>
        <taxon>Myxococcales</taxon>
        <taxon>Cystobacterineae</taxon>
        <taxon>Myxococcaceae</taxon>
        <taxon>Pyxidicoccus</taxon>
    </lineage>
</organism>
<proteinExistence type="predicted"/>
<dbReference type="Gene3D" id="3.40.630.30">
    <property type="match status" value="1"/>
</dbReference>
<evidence type="ECO:0008006" key="3">
    <source>
        <dbReference type="Google" id="ProtNLM"/>
    </source>
</evidence>
<dbReference type="RefSeq" id="WP_206722788.1">
    <property type="nucleotide sequence ID" value="NZ_CP071090.1"/>
</dbReference>
<name>A0ABX7NQS0_9BACT</name>
<gene>
    <name evidence="1" type="ORF">JY651_39425</name>
</gene>
<accession>A0ABX7NQS0</accession>
<dbReference type="EMBL" id="CP071090">
    <property type="protein sequence ID" value="QSQ21209.1"/>
    <property type="molecule type" value="Genomic_DNA"/>
</dbReference>
<sequence length="410" mass="46581">MQAARKSSPVTRYARHPGTSGLHFELFSTAEALADADWCAVVQPGHVFLQPEYLRALERSRPERMTFFYALFREHGRPVAVASFQCVDFGMDGFGPNLLPEGMPSEQAMDASFFFRAQLKRALGRMRVRVLVCGNLFVCGPHGFAHRPEVDAERAWSALAEAVDALQARERNLTFVLVKDLAPEERDATRALERAGLDRVQVDPTMVLDVRPHWHTFDDYLADLTTKYRANARRSRKQLQGVERRSLSAGEIARYAPQVEALYGAVHQRSRLRPSRVRGSYFVHLKEALGESFNFLGYFEGGELRAFNSRLRAGDESESYYLGIDYAHNERLALYFNLLLDDVEYGIVTGAKRIQFGRTSLECKSALGAEPLSLNLFTRHREPLLYPLARSLLPLVQPKWHARHPFKEHA</sequence>
<evidence type="ECO:0000313" key="2">
    <source>
        <dbReference type="Proteomes" id="UP000662747"/>
    </source>
</evidence>
<protein>
    <recommendedName>
        <fullName evidence="3">BioF2-like acetyltransferase domain-containing protein</fullName>
    </recommendedName>
</protein>
<keyword evidence="2" id="KW-1185">Reference proteome</keyword>
<dbReference type="InterPro" id="IPR016181">
    <property type="entry name" value="Acyl_CoA_acyltransferase"/>
</dbReference>
<reference evidence="1 2" key="1">
    <citation type="submission" date="2021-02" db="EMBL/GenBank/DDBJ databases">
        <title>De Novo genome assembly of isolated myxobacteria.</title>
        <authorList>
            <person name="Stevens D.C."/>
        </authorList>
    </citation>
    <scope>NUCLEOTIDE SEQUENCE [LARGE SCALE GENOMIC DNA]</scope>
    <source>
        <strain evidence="2">SCPEA02</strain>
    </source>
</reference>
<evidence type="ECO:0000313" key="1">
    <source>
        <dbReference type="EMBL" id="QSQ21209.1"/>
    </source>
</evidence>
<dbReference type="Proteomes" id="UP000662747">
    <property type="component" value="Chromosome"/>
</dbReference>
<dbReference type="SUPFAM" id="SSF55729">
    <property type="entry name" value="Acyl-CoA N-acyltransferases (Nat)"/>
    <property type="match status" value="1"/>
</dbReference>